<reference evidence="1 2" key="1">
    <citation type="submission" date="2017-12" db="EMBL/GenBank/DDBJ databases">
        <title>Comparative genomics of Botrytis spp.</title>
        <authorList>
            <person name="Valero-Jimenez C.A."/>
            <person name="Tapia P."/>
            <person name="Veloso J."/>
            <person name="Silva-Moreno E."/>
            <person name="Staats M."/>
            <person name="Valdes J.H."/>
            <person name="Van Kan J.A.L."/>
        </authorList>
    </citation>
    <scope>NUCLEOTIDE SEQUENCE [LARGE SCALE GENOMIC DNA]</scope>
    <source>
        <strain evidence="1 2">MUCL2120</strain>
    </source>
</reference>
<gene>
    <name evidence="1" type="ORF">BOTNAR_0200g00050</name>
</gene>
<dbReference type="EMBL" id="PQXJ01000200">
    <property type="protein sequence ID" value="TGO57489.1"/>
    <property type="molecule type" value="Genomic_DNA"/>
</dbReference>
<dbReference type="AlphaFoldDB" id="A0A4Z1I7A1"/>
<keyword evidence="2" id="KW-1185">Reference proteome</keyword>
<evidence type="ECO:0000313" key="1">
    <source>
        <dbReference type="EMBL" id="TGO57489.1"/>
    </source>
</evidence>
<sequence>MSFDAAAKILRSTSKFKQSIRIVHIYVSYLSMKLYDRKILCLGSQTALSHCMWRDSSNACARNIEAIEACQGLFDLTGCFNLRKQPSFHVSSCGHNSSEPTNFGVLIADPGSSSGETTTITTRDMDLHFVLIGQV</sequence>
<comment type="caution">
    <text evidence="1">The sequence shown here is derived from an EMBL/GenBank/DDBJ whole genome shotgun (WGS) entry which is preliminary data.</text>
</comment>
<dbReference type="Proteomes" id="UP000297452">
    <property type="component" value="Unassembled WGS sequence"/>
</dbReference>
<accession>A0A4Z1I7A1</accession>
<proteinExistence type="predicted"/>
<protein>
    <submittedName>
        <fullName evidence="1">Uncharacterized protein</fullName>
    </submittedName>
</protein>
<evidence type="ECO:0000313" key="2">
    <source>
        <dbReference type="Proteomes" id="UP000297452"/>
    </source>
</evidence>
<name>A0A4Z1I7A1_9HELO</name>
<organism evidence="1 2">
    <name type="scientific">Botryotinia narcissicola</name>
    <dbReference type="NCBI Taxonomy" id="278944"/>
    <lineage>
        <taxon>Eukaryota</taxon>
        <taxon>Fungi</taxon>
        <taxon>Dikarya</taxon>
        <taxon>Ascomycota</taxon>
        <taxon>Pezizomycotina</taxon>
        <taxon>Leotiomycetes</taxon>
        <taxon>Helotiales</taxon>
        <taxon>Sclerotiniaceae</taxon>
        <taxon>Botryotinia</taxon>
    </lineage>
</organism>